<dbReference type="InterPro" id="IPR005119">
    <property type="entry name" value="LysR_subst-bd"/>
</dbReference>
<sequence>MAELDWDDLKHFLALSRLGSVRAAADKLGVSHSTVARRIDAFEKRLGVRLFDRSPSGYAITAAGEEVLQVAEQIETEIHGMERRIAGRDQQLGGDIRVTMVDVLCTHLLMPHLAEFSRLYPDIALEVMTAHDIGFDTLDLSKREADVALRFTQKPPDQLIGKCLGNLYCAAYASTEYVQRHDFDKGTAVRWIDCVKRGDYPAWVKNSDYPHIPVKGAFQSLLLQFEAAKAGMGIGMLPCFLGDPEPTLQRLPPGVARPSYDLWLLTHTDMRTTARLRVFSEFIANAVFSHKALLEGRSV</sequence>
<evidence type="ECO:0000313" key="7">
    <source>
        <dbReference type="Proteomes" id="UP000008888"/>
    </source>
</evidence>
<evidence type="ECO:0000259" key="5">
    <source>
        <dbReference type="PROSITE" id="PS50931"/>
    </source>
</evidence>
<dbReference type="InterPro" id="IPR000847">
    <property type="entry name" value="LysR_HTH_N"/>
</dbReference>
<dbReference type="InterPro" id="IPR058163">
    <property type="entry name" value="LysR-type_TF_proteobact-type"/>
</dbReference>
<dbReference type="KEGG" id="mmt:Metme_1105"/>
<dbReference type="RefSeq" id="WP_013817804.1">
    <property type="nucleotide sequence ID" value="NC_015572.1"/>
</dbReference>
<dbReference type="HOGENOM" id="CLU_039613_2_1_6"/>
<dbReference type="Gene3D" id="1.10.10.10">
    <property type="entry name" value="Winged helix-like DNA-binding domain superfamily/Winged helix DNA-binding domain"/>
    <property type="match status" value="1"/>
</dbReference>
<dbReference type="GO" id="GO:0003700">
    <property type="term" value="F:DNA-binding transcription factor activity"/>
    <property type="evidence" value="ECO:0007669"/>
    <property type="project" value="InterPro"/>
</dbReference>
<dbReference type="InterPro" id="IPR036388">
    <property type="entry name" value="WH-like_DNA-bd_sf"/>
</dbReference>
<keyword evidence="3" id="KW-0238">DNA-binding</keyword>
<dbReference type="SUPFAM" id="SSF46785">
    <property type="entry name" value="Winged helix' DNA-binding domain"/>
    <property type="match status" value="1"/>
</dbReference>
<dbReference type="PANTHER" id="PTHR30537:SF3">
    <property type="entry name" value="TRANSCRIPTIONAL REGULATORY PROTEIN"/>
    <property type="match status" value="1"/>
</dbReference>
<evidence type="ECO:0000256" key="1">
    <source>
        <dbReference type="ARBA" id="ARBA00009437"/>
    </source>
</evidence>
<keyword evidence="4" id="KW-0804">Transcription</keyword>
<feature type="domain" description="HTH lysR-type" evidence="5">
    <location>
        <begin position="4"/>
        <end position="61"/>
    </location>
</feature>
<name>F9ZVR1_METMM</name>
<dbReference type="PANTHER" id="PTHR30537">
    <property type="entry name" value="HTH-TYPE TRANSCRIPTIONAL REGULATOR"/>
    <property type="match status" value="1"/>
</dbReference>
<evidence type="ECO:0000256" key="4">
    <source>
        <dbReference type="ARBA" id="ARBA00023163"/>
    </source>
</evidence>
<evidence type="ECO:0000256" key="3">
    <source>
        <dbReference type="ARBA" id="ARBA00023125"/>
    </source>
</evidence>
<dbReference type="PROSITE" id="PS50931">
    <property type="entry name" value="HTH_LYSR"/>
    <property type="match status" value="1"/>
</dbReference>
<dbReference type="InterPro" id="IPR036390">
    <property type="entry name" value="WH_DNA-bd_sf"/>
</dbReference>
<keyword evidence="7" id="KW-1185">Reference proteome</keyword>
<proteinExistence type="inferred from homology"/>
<dbReference type="eggNOG" id="COG0583">
    <property type="taxonomic scope" value="Bacteria"/>
</dbReference>
<dbReference type="AlphaFoldDB" id="F9ZVR1"/>
<evidence type="ECO:0000256" key="2">
    <source>
        <dbReference type="ARBA" id="ARBA00023015"/>
    </source>
</evidence>
<gene>
    <name evidence="6" type="ordered locus">Metme_1105</name>
</gene>
<organism evidence="6 7">
    <name type="scientific">Methylomonas methanica (strain DSM 25384 / MC09)</name>
    <dbReference type="NCBI Taxonomy" id="857087"/>
    <lineage>
        <taxon>Bacteria</taxon>
        <taxon>Pseudomonadati</taxon>
        <taxon>Pseudomonadota</taxon>
        <taxon>Gammaproteobacteria</taxon>
        <taxon>Methylococcales</taxon>
        <taxon>Methylococcaceae</taxon>
        <taxon>Methylomonas</taxon>
    </lineage>
</organism>
<dbReference type="STRING" id="857087.Metme_1105"/>
<dbReference type="Pfam" id="PF00126">
    <property type="entry name" value="HTH_1"/>
    <property type="match status" value="1"/>
</dbReference>
<keyword evidence="2" id="KW-0805">Transcription regulation</keyword>
<dbReference type="EMBL" id="CP002738">
    <property type="protein sequence ID" value="AEF99539.1"/>
    <property type="molecule type" value="Genomic_DNA"/>
</dbReference>
<dbReference type="GO" id="GO:0043565">
    <property type="term" value="F:sequence-specific DNA binding"/>
    <property type="evidence" value="ECO:0007669"/>
    <property type="project" value="TreeGrafter"/>
</dbReference>
<dbReference type="Pfam" id="PF03466">
    <property type="entry name" value="LysR_substrate"/>
    <property type="match status" value="1"/>
</dbReference>
<dbReference type="Gene3D" id="3.40.190.290">
    <property type="match status" value="1"/>
</dbReference>
<evidence type="ECO:0000313" key="6">
    <source>
        <dbReference type="EMBL" id="AEF99539.1"/>
    </source>
</evidence>
<reference evidence="7" key="3">
    <citation type="submission" date="2011-05" db="EMBL/GenBank/DDBJ databases">
        <title>Complete sequence of Methylomonas methanica MC09.</title>
        <authorList>
            <consortium name="US DOE Joint Genome Institute"/>
            <person name="Lucas S."/>
            <person name="Han J."/>
            <person name="Lapidus A."/>
            <person name="Cheng J.-F."/>
            <person name="Goodwin L."/>
            <person name="Pitluck S."/>
            <person name="Peters L."/>
            <person name="Mikhailova N."/>
            <person name="Teshima H."/>
            <person name="Han C."/>
            <person name="Tapia R."/>
            <person name="Land M."/>
            <person name="Hauser L."/>
            <person name="Kyrpides N."/>
            <person name="Ivanova N."/>
            <person name="Pagani I."/>
            <person name="Stein L."/>
            <person name="Woyke T."/>
        </authorList>
    </citation>
    <scope>NUCLEOTIDE SEQUENCE [LARGE SCALE GENOMIC DNA]</scope>
    <source>
        <strain evidence="7">MC09</strain>
    </source>
</reference>
<dbReference type="Proteomes" id="UP000008888">
    <property type="component" value="Chromosome"/>
</dbReference>
<dbReference type="SUPFAM" id="SSF53850">
    <property type="entry name" value="Periplasmic binding protein-like II"/>
    <property type="match status" value="1"/>
</dbReference>
<reference key="2">
    <citation type="submission" date="2011-05" db="EMBL/GenBank/DDBJ databases">
        <title>Complete genome sequence of the aerobic marine methanotroph Methylomonas methanica MC09.</title>
        <authorList>
            <person name="Boden R."/>
            <person name="Cunliffe M."/>
            <person name="Scanlan J."/>
            <person name="Moussard H."/>
            <person name="Kits K.D."/>
            <person name="Klotz M."/>
            <person name="Jetten M."/>
            <person name="Vuilleumier S."/>
            <person name="Han J."/>
            <person name="Peters L."/>
            <person name="Mikhailova N."/>
            <person name="Teshima H."/>
            <person name="Tapia R."/>
            <person name="Kyrpides N."/>
            <person name="Ivanova N."/>
            <person name="Pagani I."/>
            <person name="Cheng J.-F."/>
            <person name="Goodwin L."/>
            <person name="Han C."/>
            <person name="Hauser L."/>
            <person name="Land M."/>
            <person name="Lapidus A."/>
            <person name="Lucas S."/>
            <person name="Pitluck S."/>
            <person name="Woyke T."/>
            <person name="Stein L.Y."/>
            <person name="Murrell C."/>
        </authorList>
    </citation>
    <scope>NUCLEOTIDE SEQUENCE</scope>
    <source>
        <strain>MC09</strain>
    </source>
</reference>
<reference evidence="6 7" key="1">
    <citation type="journal article" date="2011" name="J. Bacteriol.">
        <title>Complete Genome Sequence of the Aerobic Marine Methanotroph Methylomonas methanica MC09.</title>
        <authorList>
            <person name="Boden R."/>
            <person name="Cunliffe M."/>
            <person name="Scanlan J."/>
            <person name="Moussard H."/>
            <person name="Kits K.D."/>
            <person name="Klotz M.G."/>
            <person name="Jetten M.S."/>
            <person name="Vuilleumier S."/>
            <person name="Han J."/>
            <person name="Peters L."/>
            <person name="Mikhailova N."/>
            <person name="Teshima H."/>
            <person name="Tapia R."/>
            <person name="Kyrpides N."/>
            <person name="Ivanova N."/>
            <person name="Pagani I."/>
            <person name="Cheng J.F."/>
            <person name="Goodwin L."/>
            <person name="Han C."/>
            <person name="Hauser L."/>
            <person name="Land M.L."/>
            <person name="Lapidus A."/>
            <person name="Lucas S."/>
            <person name="Pitluck S."/>
            <person name="Woyke T."/>
            <person name="Stein L."/>
            <person name="Murrell J.C."/>
        </authorList>
    </citation>
    <scope>NUCLEOTIDE SEQUENCE [LARGE SCALE GENOMIC DNA]</scope>
    <source>
        <strain evidence="6 7">MC09</strain>
    </source>
</reference>
<comment type="similarity">
    <text evidence="1">Belongs to the LysR transcriptional regulatory family.</text>
</comment>
<accession>F9ZVR1</accession>
<dbReference type="GO" id="GO:0006351">
    <property type="term" value="P:DNA-templated transcription"/>
    <property type="evidence" value="ECO:0007669"/>
    <property type="project" value="TreeGrafter"/>
</dbReference>
<protein>
    <submittedName>
        <fullName evidence="6">Transcriptional regulator, LysR family</fullName>
    </submittedName>
</protein>